<dbReference type="SUPFAM" id="SSF50475">
    <property type="entry name" value="FMN-binding split barrel"/>
    <property type="match status" value="1"/>
</dbReference>
<protein>
    <submittedName>
        <fullName evidence="2">Putative pyridoxamine 5'-phosphate oxidase</fullName>
    </submittedName>
</protein>
<evidence type="ECO:0000259" key="1">
    <source>
        <dbReference type="Pfam" id="PF01243"/>
    </source>
</evidence>
<dbReference type="PANTHER" id="PTHR42815:SF2">
    <property type="entry name" value="FAD-BINDING, PUTATIVE (AFU_ORTHOLOGUE AFUA_6G07600)-RELATED"/>
    <property type="match status" value="1"/>
</dbReference>
<dbReference type="InterPro" id="IPR024029">
    <property type="entry name" value="Pyridox_Oxase_FMN-dep"/>
</dbReference>
<organism evidence="2 3">
    <name type="scientific">Candidatus Filomicrobium marinum</name>
    <dbReference type="NCBI Taxonomy" id="1608628"/>
    <lineage>
        <taxon>Bacteria</taxon>
        <taxon>Pseudomonadati</taxon>
        <taxon>Pseudomonadota</taxon>
        <taxon>Alphaproteobacteria</taxon>
        <taxon>Hyphomicrobiales</taxon>
        <taxon>Hyphomicrobiaceae</taxon>
        <taxon>Filomicrobium</taxon>
    </lineage>
</organism>
<sequence length="205" mass="22388">MTGDYKIRSLEELTQIYGSPRRVSLIKEVNRITPEYRAWIEASPFAVLASSGATGLDCSPRGDAPGFVQIADDKTLLMPDRPGNNRIDTLRNVIEDPRVALLFVVPGLNACVRVNGRAEISIDPDLLARFSIDGKLPRTVLIVAVDSVYFQCARALTRAKLWDAAGHQDASALPTAGQILAGVETGFDDTAYDAELPDRIQKTLY</sequence>
<proteinExistence type="predicted"/>
<dbReference type="InterPro" id="IPR012349">
    <property type="entry name" value="Split_barrel_FMN-bd"/>
</dbReference>
<dbReference type="InterPro" id="IPR011576">
    <property type="entry name" value="Pyridox_Oxase_N"/>
</dbReference>
<dbReference type="KEGG" id="fiy:BN1229_v1_1567"/>
<dbReference type="NCBIfam" id="TIGR04025">
    <property type="entry name" value="PPOX_FMN_DR2398"/>
    <property type="match status" value="1"/>
</dbReference>
<name>A0A0D6JDN7_9HYPH</name>
<dbReference type="PANTHER" id="PTHR42815">
    <property type="entry name" value="FAD-BINDING, PUTATIVE (AFU_ORTHOLOGUE AFUA_6G07600)-RELATED"/>
    <property type="match status" value="1"/>
</dbReference>
<dbReference type="KEGG" id="fil:BN1229_v1_1565"/>
<dbReference type="RefSeq" id="WP_046477662.1">
    <property type="nucleotide sequence ID" value="NZ_LN829118.1"/>
</dbReference>
<dbReference type="AlphaFoldDB" id="A0A0D6JDN7"/>
<evidence type="ECO:0000313" key="2">
    <source>
        <dbReference type="EMBL" id="CPR18120.1"/>
    </source>
</evidence>
<keyword evidence="3" id="KW-1185">Reference proteome</keyword>
<dbReference type="Gene3D" id="2.30.110.10">
    <property type="entry name" value="Electron Transport, Fmn-binding Protein, Chain A"/>
    <property type="match status" value="1"/>
</dbReference>
<gene>
    <name evidence="2" type="ORF">YBN1229_v1_1567</name>
</gene>
<dbReference type="OrthoDB" id="9790331at2"/>
<evidence type="ECO:0000313" key="3">
    <source>
        <dbReference type="Proteomes" id="UP000033187"/>
    </source>
</evidence>
<accession>A0A0D6JDN7</accession>
<feature type="domain" description="Pyridoxamine 5'-phosphate oxidase N-terminal" evidence="1">
    <location>
        <begin position="32"/>
        <end position="152"/>
    </location>
</feature>
<dbReference type="Proteomes" id="UP000033187">
    <property type="component" value="Chromosome 1"/>
</dbReference>
<dbReference type="EMBL" id="LN829119">
    <property type="protein sequence ID" value="CPR18120.1"/>
    <property type="molecule type" value="Genomic_DNA"/>
</dbReference>
<reference evidence="3" key="1">
    <citation type="submission" date="2015-02" db="EMBL/GenBank/DDBJ databases">
        <authorList>
            <person name="Chooi Y.-H."/>
        </authorList>
    </citation>
    <scope>NUCLEOTIDE SEQUENCE [LARGE SCALE GENOMIC DNA]</scope>
    <source>
        <strain evidence="3">strain Y</strain>
    </source>
</reference>
<dbReference type="Pfam" id="PF01243">
    <property type="entry name" value="PNPOx_N"/>
    <property type="match status" value="1"/>
</dbReference>